<feature type="chain" id="PRO_5042055770" description="Lipoprotein" evidence="2">
    <location>
        <begin position="23"/>
        <end position="151"/>
    </location>
</feature>
<name>A0AAE3ZQI0_9ACTN</name>
<dbReference type="PROSITE" id="PS51257">
    <property type="entry name" value="PROKAR_LIPOPROTEIN"/>
    <property type="match status" value="1"/>
</dbReference>
<accession>A0AAE3ZQI0</accession>
<feature type="compositionally biased region" description="Low complexity" evidence="1">
    <location>
        <begin position="26"/>
        <end position="56"/>
    </location>
</feature>
<organism evidence="3 4">
    <name type="scientific">Catenuloplanes niger</name>
    <dbReference type="NCBI Taxonomy" id="587534"/>
    <lineage>
        <taxon>Bacteria</taxon>
        <taxon>Bacillati</taxon>
        <taxon>Actinomycetota</taxon>
        <taxon>Actinomycetes</taxon>
        <taxon>Micromonosporales</taxon>
        <taxon>Micromonosporaceae</taxon>
        <taxon>Catenuloplanes</taxon>
    </lineage>
</organism>
<dbReference type="RefSeq" id="WP_310411732.1">
    <property type="nucleotide sequence ID" value="NZ_JAVDYC010000001.1"/>
</dbReference>
<protein>
    <recommendedName>
        <fullName evidence="5">Lipoprotein</fullName>
    </recommendedName>
</protein>
<gene>
    <name evidence="3" type="ORF">J2S44_002270</name>
</gene>
<feature type="region of interest" description="Disordered" evidence="1">
    <location>
        <begin position="26"/>
        <end position="81"/>
    </location>
</feature>
<keyword evidence="2" id="KW-0732">Signal</keyword>
<evidence type="ECO:0000256" key="1">
    <source>
        <dbReference type="SAM" id="MobiDB-lite"/>
    </source>
</evidence>
<sequence>MTMRRFFLVSVVVAGLAVTACASPASEPEVPAAPAAPSSAAVAPPATVSPPVTVTPSPDPLLPSDPGIPLPDMSGKPDKPLEITVTGQVTAGVEPGCRLISDGRTSYLLLGGDVNVAKVGARVTVTGTLGENVMSTCQQGTPLQVKSVRAG</sequence>
<proteinExistence type="predicted"/>
<feature type="compositionally biased region" description="Pro residues" evidence="1">
    <location>
        <begin position="57"/>
        <end position="69"/>
    </location>
</feature>
<evidence type="ECO:0000313" key="4">
    <source>
        <dbReference type="Proteomes" id="UP001183629"/>
    </source>
</evidence>
<dbReference type="AlphaFoldDB" id="A0AAE3ZQI0"/>
<comment type="caution">
    <text evidence="3">The sequence shown here is derived from an EMBL/GenBank/DDBJ whole genome shotgun (WGS) entry which is preliminary data.</text>
</comment>
<evidence type="ECO:0000313" key="3">
    <source>
        <dbReference type="EMBL" id="MDR7322020.1"/>
    </source>
</evidence>
<evidence type="ECO:0000256" key="2">
    <source>
        <dbReference type="SAM" id="SignalP"/>
    </source>
</evidence>
<evidence type="ECO:0008006" key="5">
    <source>
        <dbReference type="Google" id="ProtNLM"/>
    </source>
</evidence>
<reference evidence="3 4" key="1">
    <citation type="submission" date="2023-07" db="EMBL/GenBank/DDBJ databases">
        <title>Sequencing the genomes of 1000 actinobacteria strains.</title>
        <authorList>
            <person name="Klenk H.-P."/>
        </authorList>
    </citation>
    <scope>NUCLEOTIDE SEQUENCE [LARGE SCALE GENOMIC DNA]</scope>
    <source>
        <strain evidence="3 4">DSM 44711</strain>
    </source>
</reference>
<dbReference type="EMBL" id="JAVDYC010000001">
    <property type="protein sequence ID" value="MDR7322020.1"/>
    <property type="molecule type" value="Genomic_DNA"/>
</dbReference>
<keyword evidence="4" id="KW-1185">Reference proteome</keyword>
<feature type="signal peptide" evidence="2">
    <location>
        <begin position="1"/>
        <end position="22"/>
    </location>
</feature>
<dbReference type="Proteomes" id="UP001183629">
    <property type="component" value="Unassembled WGS sequence"/>
</dbReference>